<organism evidence="1 2">
    <name type="scientific">Vitis vinifera</name>
    <name type="common">Grape</name>
    <dbReference type="NCBI Taxonomy" id="29760"/>
    <lineage>
        <taxon>Eukaryota</taxon>
        <taxon>Viridiplantae</taxon>
        <taxon>Streptophyta</taxon>
        <taxon>Embryophyta</taxon>
        <taxon>Tracheophyta</taxon>
        <taxon>Spermatophyta</taxon>
        <taxon>Magnoliopsida</taxon>
        <taxon>eudicotyledons</taxon>
        <taxon>Gunneridae</taxon>
        <taxon>Pentapetalae</taxon>
        <taxon>rosids</taxon>
        <taxon>Vitales</taxon>
        <taxon>Vitaceae</taxon>
        <taxon>Viteae</taxon>
        <taxon>Vitis</taxon>
    </lineage>
</organism>
<dbReference type="PaxDb" id="29760-VIT_05s0136g00280.t01"/>
<proteinExistence type="predicted"/>
<reference evidence="2" key="1">
    <citation type="journal article" date="2007" name="Nature">
        <title>The grapevine genome sequence suggests ancestral hexaploidization in major angiosperm phyla.</title>
        <authorList>
            <consortium name="The French-Italian Public Consortium for Grapevine Genome Characterization."/>
            <person name="Jaillon O."/>
            <person name="Aury J.-M."/>
            <person name="Noel B."/>
            <person name="Policriti A."/>
            <person name="Clepet C."/>
            <person name="Casagrande A."/>
            <person name="Choisne N."/>
            <person name="Aubourg S."/>
            <person name="Vitulo N."/>
            <person name="Jubin C."/>
            <person name="Vezzi A."/>
            <person name="Legeai F."/>
            <person name="Hugueney P."/>
            <person name="Dasilva C."/>
            <person name="Horner D."/>
            <person name="Mica E."/>
            <person name="Jublot D."/>
            <person name="Poulain J."/>
            <person name="Bruyere C."/>
            <person name="Billault A."/>
            <person name="Segurens B."/>
            <person name="Gouyvenoux M."/>
            <person name="Ugarte E."/>
            <person name="Cattonaro F."/>
            <person name="Anthouard V."/>
            <person name="Vico V."/>
            <person name="Del Fabbro C."/>
            <person name="Alaux M."/>
            <person name="Di Gaspero G."/>
            <person name="Dumas V."/>
            <person name="Felice N."/>
            <person name="Paillard S."/>
            <person name="Juman I."/>
            <person name="Moroldo M."/>
            <person name="Scalabrin S."/>
            <person name="Canaguier A."/>
            <person name="Le Clainche I."/>
            <person name="Malacrida G."/>
            <person name="Durand E."/>
            <person name="Pesole G."/>
            <person name="Laucou V."/>
            <person name="Chatelet P."/>
            <person name="Merdinoglu D."/>
            <person name="Delledonne M."/>
            <person name="Pezzotti M."/>
            <person name="Lecharny A."/>
            <person name="Scarpelli C."/>
            <person name="Artiguenave F."/>
            <person name="Pe M.E."/>
            <person name="Valle G."/>
            <person name="Morgante M."/>
            <person name="Caboche M."/>
            <person name="Adam-Blondon A.-F."/>
            <person name="Weissenbach J."/>
            <person name="Quetier F."/>
            <person name="Wincker P."/>
        </authorList>
    </citation>
    <scope>NUCLEOTIDE SEQUENCE [LARGE SCALE GENOMIC DNA]</scope>
    <source>
        <strain evidence="2">cv. Pinot noir / PN40024</strain>
    </source>
</reference>
<dbReference type="HOGENOM" id="CLU_3425449_0_0_1"/>
<evidence type="ECO:0000313" key="2">
    <source>
        <dbReference type="Proteomes" id="UP000009183"/>
    </source>
</evidence>
<name>F6I710_VITVI</name>
<dbReference type="EMBL" id="FN596762">
    <property type="protein sequence ID" value="CCB62728.1"/>
    <property type="molecule type" value="Genomic_DNA"/>
</dbReference>
<dbReference type="AlphaFoldDB" id="F6I710"/>
<evidence type="ECO:0000313" key="1">
    <source>
        <dbReference type="EMBL" id="CCB62728.1"/>
    </source>
</evidence>
<accession>F6I710</accession>
<keyword evidence="2" id="KW-1185">Reference proteome</keyword>
<dbReference type="Proteomes" id="UP000009183">
    <property type="component" value="Chromosome 5"/>
</dbReference>
<dbReference type="InParanoid" id="F6I710"/>
<protein>
    <submittedName>
        <fullName evidence="1">Uncharacterized protein</fullName>
    </submittedName>
</protein>
<sequence length="22" mass="2516">MVVGLEVPTSKLKIWRCISRIS</sequence>
<gene>
    <name evidence="1" type="ordered locus">VIT_05s0136g00280</name>
</gene>